<evidence type="ECO:0000313" key="1">
    <source>
        <dbReference type="EMBL" id="DAF50566.1"/>
    </source>
</evidence>
<sequence length="160" mass="17618">MAIIGIQTDRKNPPFTVADFTFWMPQFKQFMETDEGQTMFDNLYEIANNKIFKSIYGSDWKLAMSYCIAHYATIIAQQQQAPVGDTLDSIAGGGTTKGVLSSMSVGGFSKAYDIDKTMSSDDEAKFWNQTSYGAALWALLKTKNVASIFVVTSHPIPGAN</sequence>
<organism evidence="1">
    <name type="scientific">Phage sp. ctqZP6</name>
    <dbReference type="NCBI Taxonomy" id="2828010"/>
    <lineage>
        <taxon>Viruses</taxon>
    </lineage>
</organism>
<protein>
    <submittedName>
        <fullName evidence="1">Head to tail adaptor</fullName>
    </submittedName>
</protein>
<dbReference type="InterPro" id="IPR025127">
    <property type="entry name" value="DUF4054"/>
</dbReference>
<dbReference type="Pfam" id="PF13262">
    <property type="entry name" value="DUF4054"/>
    <property type="match status" value="1"/>
</dbReference>
<name>A0A8S5SHY0_9VIRU</name>
<reference evidence="1" key="1">
    <citation type="journal article" date="2021" name="Proc. Natl. Acad. Sci. U.S.A.">
        <title>A Catalog of Tens of Thousands of Viruses from Human Metagenomes Reveals Hidden Associations with Chronic Diseases.</title>
        <authorList>
            <person name="Tisza M.J."/>
            <person name="Buck C.B."/>
        </authorList>
    </citation>
    <scope>NUCLEOTIDE SEQUENCE</scope>
    <source>
        <strain evidence="1">CtqZP6</strain>
    </source>
</reference>
<dbReference type="EMBL" id="BK032598">
    <property type="protein sequence ID" value="DAF50566.1"/>
    <property type="molecule type" value="Genomic_DNA"/>
</dbReference>
<proteinExistence type="predicted"/>
<accession>A0A8S5SHY0</accession>